<accession>A0A2L0EIM3</accession>
<dbReference type="AlphaFoldDB" id="A0A2L0EIM3"/>
<proteinExistence type="predicted"/>
<dbReference type="SUPFAM" id="SSF52833">
    <property type="entry name" value="Thioredoxin-like"/>
    <property type="match status" value="1"/>
</dbReference>
<protein>
    <recommendedName>
        <fullName evidence="5">Ferredoxin</fullName>
    </recommendedName>
</protein>
<dbReference type="PANTHER" id="PTHR33542">
    <property type="entry name" value="SIROHYDROCHLORIN FERROCHELATASE, CHLOROPLASTIC"/>
    <property type="match status" value="1"/>
</dbReference>
<dbReference type="Pfam" id="PF01903">
    <property type="entry name" value="CbiX"/>
    <property type="match status" value="2"/>
</dbReference>
<reference evidence="3 4" key="1">
    <citation type="submission" date="2015-09" db="EMBL/GenBank/DDBJ databases">
        <title>Sorangium comparison.</title>
        <authorList>
            <person name="Zaburannyi N."/>
            <person name="Bunk B."/>
            <person name="Overmann J."/>
            <person name="Mueller R."/>
        </authorList>
    </citation>
    <scope>NUCLEOTIDE SEQUENCE [LARGE SCALE GENOMIC DNA]</scope>
    <source>
        <strain evidence="3 4">So ce26</strain>
    </source>
</reference>
<organism evidence="3 4">
    <name type="scientific">Sorangium cellulosum</name>
    <name type="common">Polyangium cellulosum</name>
    <dbReference type="NCBI Taxonomy" id="56"/>
    <lineage>
        <taxon>Bacteria</taxon>
        <taxon>Pseudomonadati</taxon>
        <taxon>Myxococcota</taxon>
        <taxon>Polyangia</taxon>
        <taxon>Polyangiales</taxon>
        <taxon>Polyangiaceae</taxon>
        <taxon>Sorangium</taxon>
    </lineage>
</organism>
<dbReference type="CDD" id="cd03414">
    <property type="entry name" value="CbiX_SirB_C"/>
    <property type="match status" value="1"/>
</dbReference>
<dbReference type="Gene3D" id="3.40.50.1400">
    <property type="match status" value="2"/>
</dbReference>
<dbReference type="Gene3D" id="3.40.30.10">
    <property type="entry name" value="Glutaredoxin"/>
    <property type="match status" value="1"/>
</dbReference>
<gene>
    <name evidence="3" type="ORF">SOCE26_005350</name>
</gene>
<evidence type="ECO:0000256" key="2">
    <source>
        <dbReference type="ARBA" id="ARBA00023239"/>
    </source>
</evidence>
<dbReference type="EMBL" id="CP012673">
    <property type="protein sequence ID" value="AUX39153.1"/>
    <property type="molecule type" value="Genomic_DNA"/>
</dbReference>
<dbReference type="GO" id="GO:0046872">
    <property type="term" value="F:metal ion binding"/>
    <property type="evidence" value="ECO:0007669"/>
    <property type="project" value="UniProtKB-KW"/>
</dbReference>
<dbReference type="OrthoDB" id="9800597at2"/>
<dbReference type="RefSeq" id="WP_104977164.1">
    <property type="nucleotide sequence ID" value="NZ_CP012673.1"/>
</dbReference>
<evidence type="ECO:0000313" key="4">
    <source>
        <dbReference type="Proteomes" id="UP000238348"/>
    </source>
</evidence>
<evidence type="ECO:0000313" key="3">
    <source>
        <dbReference type="EMBL" id="AUX39153.1"/>
    </source>
</evidence>
<dbReference type="Pfam" id="PF01257">
    <property type="entry name" value="2Fe-2S_thioredx"/>
    <property type="match status" value="1"/>
</dbReference>
<dbReference type="InterPro" id="IPR050963">
    <property type="entry name" value="Sirohydro_Cobaltochel/CbiX"/>
</dbReference>
<dbReference type="SUPFAM" id="SSF53800">
    <property type="entry name" value="Chelatase"/>
    <property type="match status" value="1"/>
</dbReference>
<evidence type="ECO:0008006" key="5">
    <source>
        <dbReference type="Google" id="ProtNLM"/>
    </source>
</evidence>
<dbReference type="PANTHER" id="PTHR33542:SF3">
    <property type="entry name" value="SIROHYDROCHLORIN FERROCHELATASE, CHLOROPLASTIC"/>
    <property type="match status" value="1"/>
</dbReference>
<dbReference type="InterPro" id="IPR002762">
    <property type="entry name" value="CbiX-like"/>
</dbReference>
<dbReference type="Proteomes" id="UP000238348">
    <property type="component" value="Chromosome"/>
</dbReference>
<evidence type="ECO:0000256" key="1">
    <source>
        <dbReference type="ARBA" id="ARBA00022723"/>
    </source>
</evidence>
<keyword evidence="1" id="KW-0479">Metal-binding</keyword>
<dbReference type="GO" id="GO:0016829">
    <property type="term" value="F:lyase activity"/>
    <property type="evidence" value="ECO:0007669"/>
    <property type="project" value="UniProtKB-KW"/>
</dbReference>
<dbReference type="CDD" id="cd02980">
    <property type="entry name" value="TRX_Fd_family"/>
    <property type="match status" value="1"/>
</dbReference>
<name>A0A2L0EIM3_SORCE</name>
<sequence length="398" mass="43190">MHDTGLLLIGHGSRDAASNAEFEALVADHRAARPELVVQHGYIELATPYLADALASLAARLPSASRVAVVPLFLFAAGHVKNDIPLALEQARAAHPGVRFAAARHLGVHPALAELAFERATSVLPEDPAARARTALVVVGRGASDPDANGDFYKMARLIGEGRGLLLVEPTFIGITRPSVEETLERVARQRPERVVVVPYFLFAGRLMTKLAEQVDRFSATYPWIRAALAPHLGRSSALSGLIDERARQALAGEAPLPCDTCMYRTAMPGLAREVGGLKAMLYSVRHTLTHTQASNHLHAHRPLRKHVLVCGNADCVDRGSLALLESLRRLLKQAGQQQQIRVTKTSCMGRCGEGPTVAVYPDGVWYRGVREGDAKDLVEEHLLGDRLVARLVDDIMQ</sequence>
<keyword evidence="2" id="KW-0456">Lyase</keyword>
<dbReference type="CDD" id="cd03416">
    <property type="entry name" value="CbiX_SirB_N"/>
    <property type="match status" value="1"/>
</dbReference>
<dbReference type="InterPro" id="IPR036249">
    <property type="entry name" value="Thioredoxin-like_sf"/>
</dbReference>